<dbReference type="Pfam" id="PF08149">
    <property type="entry name" value="BING4CT"/>
    <property type="match status" value="1"/>
</dbReference>
<evidence type="ECO:0000256" key="6">
    <source>
        <dbReference type="PROSITE-ProRule" id="PRU00221"/>
    </source>
</evidence>
<dbReference type="GO" id="GO:0000462">
    <property type="term" value="P:maturation of SSU-rRNA from tricistronic rRNA transcript (SSU-rRNA, 5.8S rRNA, LSU-rRNA)"/>
    <property type="evidence" value="ECO:0007669"/>
    <property type="project" value="TreeGrafter"/>
</dbReference>
<dbReference type="InterPro" id="IPR012952">
    <property type="entry name" value="BING4_C_dom"/>
</dbReference>
<dbReference type="InterPro" id="IPR040315">
    <property type="entry name" value="WDR46/Utp7"/>
</dbReference>
<keyword evidence="5" id="KW-0539">Nucleus</keyword>
<evidence type="ECO:0000259" key="8">
    <source>
        <dbReference type="SMART" id="SM01033"/>
    </source>
</evidence>
<keyword evidence="10" id="KW-1185">Reference proteome</keyword>
<evidence type="ECO:0000256" key="2">
    <source>
        <dbReference type="ARBA" id="ARBA00022552"/>
    </source>
</evidence>
<evidence type="ECO:0000256" key="3">
    <source>
        <dbReference type="ARBA" id="ARBA00022574"/>
    </source>
</evidence>
<accession>A0A9D4TXE4</accession>
<keyword evidence="2" id="KW-0698">rRNA processing</keyword>
<dbReference type="GO" id="GO:0032040">
    <property type="term" value="C:small-subunit processome"/>
    <property type="evidence" value="ECO:0007669"/>
    <property type="project" value="TreeGrafter"/>
</dbReference>
<gene>
    <name evidence="9" type="ORF">D9Q98_006216</name>
</gene>
<dbReference type="PANTHER" id="PTHR14085:SF3">
    <property type="entry name" value="WD REPEAT-CONTAINING PROTEIN 46"/>
    <property type="match status" value="1"/>
</dbReference>
<keyword evidence="4" id="KW-0677">Repeat</keyword>
<feature type="domain" description="BING4 C-terminal" evidence="8">
    <location>
        <begin position="351"/>
        <end position="430"/>
    </location>
</feature>
<comment type="caution">
    <text evidence="9">The sequence shown here is derived from an EMBL/GenBank/DDBJ whole genome shotgun (WGS) entry which is preliminary data.</text>
</comment>
<feature type="repeat" description="WD" evidence="6">
    <location>
        <begin position="270"/>
        <end position="311"/>
    </location>
</feature>
<dbReference type="PROSITE" id="PS50294">
    <property type="entry name" value="WD_REPEATS_REGION"/>
    <property type="match status" value="1"/>
</dbReference>
<dbReference type="AlphaFoldDB" id="A0A9D4TXE4"/>
<evidence type="ECO:0000313" key="9">
    <source>
        <dbReference type="EMBL" id="KAI3436806.1"/>
    </source>
</evidence>
<dbReference type="Pfam" id="PF00400">
    <property type="entry name" value="WD40"/>
    <property type="match status" value="1"/>
</dbReference>
<comment type="subcellular location">
    <subcellularLocation>
        <location evidence="1">Nucleus</location>
        <location evidence="1">Nucleolus</location>
    </subcellularLocation>
</comment>
<dbReference type="PROSITE" id="PS00678">
    <property type="entry name" value="WD_REPEATS_1"/>
    <property type="match status" value="1"/>
</dbReference>
<feature type="compositionally biased region" description="Basic residues" evidence="7">
    <location>
        <begin position="470"/>
        <end position="484"/>
    </location>
</feature>
<feature type="compositionally biased region" description="Basic and acidic residues" evidence="7">
    <location>
        <begin position="460"/>
        <end position="469"/>
    </location>
</feature>
<dbReference type="InterPro" id="IPR019775">
    <property type="entry name" value="WD40_repeat_CS"/>
</dbReference>
<evidence type="ECO:0000256" key="7">
    <source>
        <dbReference type="SAM" id="MobiDB-lite"/>
    </source>
</evidence>
<dbReference type="Gene3D" id="2.130.10.10">
    <property type="entry name" value="YVTN repeat-like/Quinoprotein amine dehydrogenase"/>
    <property type="match status" value="1"/>
</dbReference>
<feature type="region of interest" description="Disordered" evidence="7">
    <location>
        <begin position="444"/>
        <end position="523"/>
    </location>
</feature>
<dbReference type="SUPFAM" id="SSF50978">
    <property type="entry name" value="WD40 repeat-like"/>
    <property type="match status" value="1"/>
</dbReference>
<protein>
    <recommendedName>
        <fullName evidence="8">BING4 C-terminal domain-containing protein</fullName>
    </recommendedName>
</protein>
<dbReference type="InterPro" id="IPR001680">
    <property type="entry name" value="WD40_rpt"/>
</dbReference>
<dbReference type="EMBL" id="SIDB01000002">
    <property type="protein sequence ID" value="KAI3436806.1"/>
    <property type="molecule type" value="Genomic_DNA"/>
</dbReference>
<evidence type="ECO:0000256" key="5">
    <source>
        <dbReference type="ARBA" id="ARBA00023242"/>
    </source>
</evidence>
<organism evidence="9 10">
    <name type="scientific">Chlorella vulgaris</name>
    <name type="common">Green alga</name>
    <dbReference type="NCBI Taxonomy" id="3077"/>
    <lineage>
        <taxon>Eukaryota</taxon>
        <taxon>Viridiplantae</taxon>
        <taxon>Chlorophyta</taxon>
        <taxon>core chlorophytes</taxon>
        <taxon>Trebouxiophyceae</taxon>
        <taxon>Chlorellales</taxon>
        <taxon>Chlorellaceae</taxon>
        <taxon>Chlorella clade</taxon>
        <taxon>Chlorella</taxon>
    </lineage>
</organism>
<dbReference type="Proteomes" id="UP001055712">
    <property type="component" value="Unassembled WGS sequence"/>
</dbReference>
<dbReference type="OrthoDB" id="10251154at2759"/>
<keyword evidence="3 6" id="KW-0853">WD repeat</keyword>
<feature type="compositionally biased region" description="Basic and acidic residues" evidence="7">
    <location>
        <begin position="490"/>
        <end position="503"/>
    </location>
</feature>
<proteinExistence type="predicted"/>
<dbReference type="InterPro" id="IPR036322">
    <property type="entry name" value="WD40_repeat_dom_sf"/>
</dbReference>
<dbReference type="InterPro" id="IPR015943">
    <property type="entry name" value="WD40/YVTN_repeat-like_dom_sf"/>
</dbReference>
<feature type="region of interest" description="Disordered" evidence="7">
    <location>
        <begin position="1"/>
        <end position="27"/>
    </location>
</feature>
<dbReference type="PROSITE" id="PS50082">
    <property type="entry name" value="WD_REPEATS_2"/>
    <property type="match status" value="1"/>
</dbReference>
<dbReference type="PANTHER" id="PTHR14085">
    <property type="entry name" value="WD-REPEAT PROTEIN BING4"/>
    <property type="match status" value="1"/>
</dbReference>
<dbReference type="GO" id="GO:0030686">
    <property type="term" value="C:90S preribosome"/>
    <property type="evidence" value="ECO:0007669"/>
    <property type="project" value="TreeGrafter"/>
</dbReference>
<feature type="compositionally biased region" description="Basic and acidic residues" evidence="7">
    <location>
        <begin position="510"/>
        <end position="519"/>
    </location>
</feature>
<reference evidence="9" key="1">
    <citation type="journal article" date="2019" name="Plant J.">
        <title>Chlorella vulgaris genome assembly and annotation reveals the molecular basis for metabolic acclimation to high light conditions.</title>
        <authorList>
            <person name="Cecchin M."/>
            <person name="Marcolungo L."/>
            <person name="Rossato M."/>
            <person name="Girolomoni L."/>
            <person name="Cosentino E."/>
            <person name="Cuine S."/>
            <person name="Li-Beisson Y."/>
            <person name="Delledonne M."/>
            <person name="Ballottari M."/>
        </authorList>
    </citation>
    <scope>NUCLEOTIDE SEQUENCE</scope>
    <source>
        <strain evidence="9">211/11P</strain>
    </source>
</reference>
<evidence type="ECO:0000256" key="1">
    <source>
        <dbReference type="ARBA" id="ARBA00004604"/>
    </source>
</evidence>
<dbReference type="SMART" id="SM01033">
    <property type="entry name" value="BING4CT"/>
    <property type="match status" value="1"/>
</dbReference>
<name>A0A9D4TXE4_CHLVU</name>
<reference evidence="9" key="2">
    <citation type="submission" date="2020-11" db="EMBL/GenBank/DDBJ databases">
        <authorList>
            <person name="Cecchin M."/>
            <person name="Marcolungo L."/>
            <person name="Rossato M."/>
            <person name="Girolomoni L."/>
            <person name="Cosentino E."/>
            <person name="Cuine S."/>
            <person name="Li-Beisson Y."/>
            <person name="Delledonne M."/>
            <person name="Ballottari M."/>
        </authorList>
    </citation>
    <scope>NUCLEOTIDE SEQUENCE</scope>
    <source>
        <strain evidence="9">211/11P</strain>
        <tissue evidence="9">Whole cell</tissue>
    </source>
</reference>
<dbReference type="SMART" id="SM00320">
    <property type="entry name" value="WD40"/>
    <property type="match status" value="6"/>
</dbReference>
<evidence type="ECO:0000256" key="4">
    <source>
        <dbReference type="ARBA" id="ARBA00022737"/>
    </source>
</evidence>
<dbReference type="FunFam" id="2.130.10.10:FF:000378">
    <property type="entry name" value="U3 small nucleolar RNA-associated protein 7"/>
    <property type="match status" value="1"/>
</dbReference>
<sequence length="535" mass="59840">MTDEEGPRAAKRLKSSTGDVARAAKFKRGPEVATRRIEDKKLKGKLRHSERVVSEAQAAAAKVDEWLLPRDAGELEAEGMERTWRFSQQDIVGAVEVGAGRKAFDLQLDQLGPYSLDFSRSGRHMLLAGRKGHLALLDWQRSRLICEVQVKETTHDIKFLHNEQFFAAAQRKYVYIYDKRGLEVHCLRDTTEATCLEFLPHHFLLCSVGATGMLRYQDTSTGQVVASHRTRQGPCSIMRQNPWNAALCLGHGNGTVTMWTPNITTPVVRMLCHHGPLRSLAADSQGRHMVTTGADGQVKVWDLRMLRPLHAYLSPSPADSCDISQRGLLAVGYGRRVQVWKDALSSKAQAPYMTHRLMGGTLRDLHFCPYEDVLGIGHSGGVSTMLVPGAGEPNYDSLVADPFQTRKQRREAEVHALLDKLQPAMIVLDPGAITTVLREPREVQKEKQAEAEAANQARLAEQRGKNEGKKRMKGKNKPSRRQSKRQANIIEERKPGVKARMREQGVSAEFGHKQARPEAEVPADVPRALHRFFKK</sequence>
<evidence type="ECO:0000313" key="10">
    <source>
        <dbReference type="Proteomes" id="UP001055712"/>
    </source>
</evidence>